<dbReference type="Gene3D" id="3.40.50.720">
    <property type="entry name" value="NAD(P)-binding Rossmann-like Domain"/>
    <property type="match status" value="1"/>
</dbReference>
<dbReference type="PANTHER" id="PTHR43544">
    <property type="entry name" value="SHORT-CHAIN DEHYDROGENASE/REDUCTASE"/>
    <property type="match status" value="1"/>
</dbReference>
<gene>
    <name evidence="3" type="ORF">BEMITA_LOCUS9000</name>
</gene>
<protein>
    <submittedName>
        <fullName evidence="3">Uncharacterized protein</fullName>
    </submittedName>
</protein>
<dbReference type="EMBL" id="OU963866">
    <property type="protein sequence ID" value="CAH0390258.1"/>
    <property type="molecule type" value="Genomic_DNA"/>
</dbReference>
<evidence type="ECO:0000313" key="3">
    <source>
        <dbReference type="EMBL" id="CAH0390258.1"/>
    </source>
</evidence>
<evidence type="ECO:0000256" key="2">
    <source>
        <dbReference type="ARBA" id="ARBA00023002"/>
    </source>
</evidence>
<dbReference type="InterPro" id="IPR051468">
    <property type="entry name" value="Fungal_SecMetab_SDRs"/>
</dbReference>
<keyword evidence="2" id="KW-0560">Oxidoreductase</keyword>
<dbReference type="GO" id="GO:0016491">
    <property type="term" value="F:oxidoreductase activity"/>
    <property type="evidence" value="ECO:0007669"/>
    <property type="project" value="UniProtKB-KW"/>
</dbReference>
<dbReference type="InterPro" id="IPR002347">
    <property type="entry name" value="SDR_fam"/>
</dbReference>
<proteinExistence type="predicted"/>
<accession>A0A9P0ACJ9</accession>
<evidence type="ECO:0000313" key="4">
    <source>
        <dbReference type="Proteomes" id="UP001152759"/>
    </source>
</evidence>
<dbReference type="SUPFAM" id="SSF51735">
    <property type="entry name" value="NAD(P)-binding Rossmann-fold domains"/>
    <property type="match status" value="1"/>
</dbReference>
<keyword evidence="4" id="KW-1185">Reference proteome</keyword>
<name>A0A9P0ACJ9_BEMTA</name>
<dbReference type="PRINTS" id="PR00081">
    <property type="entry name" value="GDHRDH"/>
</dbReference>
<dbReference type="Pfam" id="PF00106">
    <property type="entry name" value="adh_short"/>
    <property type="match status" value="1"/>
</dbReference>
<dbReference type="Proteomes" id="UP001152759">
    <property type="component" value="Chromosome 5"/>
</dbReference>
<organism evidence="3 4">
    <name type="scientific">Bemisia tabaci</name>
    <name type="common">Sweetpotato whitefly</name>
    <name type="synonym">Aleurodes tabaci</name>
    <dbReference type="NCBI Taxonomy" id="7038"/>
    <lineage>
        <taxon>Eukaryota</taxon>
        <taxon>Metazoa</taxon>
        <taxon>Ecdysozoa</taxon>
        <taxon>Arthropoda</taxon>
        <taxon>Hexapoda</taxon>
        <taxon>Insecta</taxon>
        <taxon>Pterygota</taxon>
        <taxon>Neoptera</taxon>
        <taxon>Paraneoptera</taxon>
        <taxon>Hemiptera</taxon>
        <taxon>Sternorrhyncha</taxon>
        <taxon>Aleyrodoidea</taxon>
        <taxon>Aleyrodidae</taxon>
        <taxon>Aleyrodinae</taxon>
        <taxon>Bemisia</taxon>
    </lineage>
</organism>
<dbReference type="AlphaFoldDB" id="A0A9P0ACJ9"/>
<dbReference type="InterPro" id="IPR036291">
    <property type="entry name" value="NAD(P)-bd_dom_sf"/>
</dbReference>
<evidence type="ECO:0000256" key="1">
    <source>
        <dbReference type="ARBA" id="ARBA00022857"/>
    </source>
</evidence>
<dbReference type="KEGG" id="btab:109037447"/>
<reference evidence="3" key="1">
    <citation type="submission" date="2021-12" db="EMBL/GenBank/DDBJ databases">
        <authorList>
            <person name="King R."/>
        </authorList>
    </citation>
    <scope>NUCLEOTIDE SEQUENCE</scope>
</reference>
<sequence length="254" mass="27195">MADIPSVFITGASRGLGLEFVKQFLSSPLVNTQVVIAACRSPDKANALQDLKKNDSRLHIVQLDVCQFDSYDPVVNEVRAIVGDKGLTLLINNAGILHRVRNLEEVTADLMLSVLKTNTVAPLLLTKAFLPLLKTSAKVNAAKVNNALSVTRAAVISINSGLGSIEDNGMGGYYGYRESKVALNMSAQSLSIELGPDGILVESIYPGWVQTDMGGSNAAIDATTSVNGMIKIMLDMKEKNKTGFIGWQGKVLPF</sequence>
<dbReference type="GO" id="GO:0005737">
    <property type="term" value="C:cytoplasm"/>
    <property type="evidence" value="ECO:0007669"/>
    <property type="project" value="TreeGrafter"/>
</dbReference>
<keyword evidence="1" id="KW-0521">NADP</keyword>
<dbReference type="PANTHER" id="PTHR43544:SF7">
    <property type="entry name" value="NADB-LER2"/>
    <property type="match status" value="1"/>
</dbReference>
<dbReference type="CDD" id="cd05325">
    <property type="entry name" value="carb_red_sniffer_like_SDR_c"/>
    <property type="match status" value="1"/>
</dbReference>